<keyword evidence="3" id="KW-1185">Reference proteome</keyword>
<proteinExistence type="predicted"/>
<evidence type="ECO:0008006" key="4">
    <source>
        <dbReference type="Google" id="ProtNLM"/>
    </source>
</evidence>
<evidence type="ECO:0000313" key="2">
    <source>
        <dbReference type="EMBL" id="QKM66075.1"/>
    </source>
</evidence>
<evidence type="ECO:0000313" key="3">
    <source>
        <dbReference type="Proteomes" id="UP000005940"/>
    </source>
</evidence>
<protein>
    <recommendedName>
        <fullName evidence="4">Aldehyde oxidase/xanthine dehydrogenase a/b hammerhead domain-containing protein</fullName>
    </recommendedName>
</protein>
<accession>A0A7G3U9M0</accession>
<organism evidence="2 3">
    <name type="scientific">Streptomyces tsukubensis (strain DSM 42081 / NBRC 108919 / NRRL 18488 / 9993)</name>
    <dbReference type="NCBI Taxonomy" id="1114943"/>
    <lineage>
        <taxon>Bacteria</taxon>
        <taxon>Bacillati</taxon>
        <taxon>Actinomycetota</taxon>
        <taxon>Actinomycetes</taxon>
        <taxon>Kitasatosporales</taxon>
        <taxon>Streptomycetaceae</taxon>
        <taxon>Streptomyces</taxon>
    </lineage>
</organism>
<evidence type="ECO:0000256" key="1">
    <source>
        <dbReference type="SAM" id="MobiDB-lite"/>
    </source>
</evidence>
<name>A0A7G3U9M0_STRT9</name>
<feature type="region of interest" description="Disordered" evidence="1">
    <location>
        <begin position="32"/>
        <end position="60"/>
    </location>
</feature>
<dbReference type="EMBL" id="CP029159">
    <property type="protein sequence ID" value="QKM66075.1"/>
    <property type="molecule type" value="Genomic_DNA"/>
</dbReference>
<sequence>MTGRATYGADYSYPGLVHGYAVTSTIAHGAIRPPHARASSRESRTLRSNPARSVPGACSSQVLRVSRQSIGVLSPRPRVSMPMTSYAAAGPAPMTFRSSAGIPRPRAPGPPGLVWRMPRRRFGSADLIRETATSMVRPRGLL</sequence>
<dbReference type="Proteomes" id="UP000005940">
    <property type="component" value="Chromosome"/>
</dbReference>
<dbReference type="InterPro" id="IPR036856">
    <property type="entry name" value="Ald_Oxase/Xan_DH_a/b_sf"/>
</dbReference>
<reference evidence="2 3" key="1">
    <citation type="journal article" date="2012" name="J. Bacteriol.">
        <title>Draft genome of Streptomyces tsukubaensis NRRL 18488, the producer of the clinically important immunosuppressant tacrolimus (FK506).</title>
        <authorList>
            <person name="Barreiro C."/>
            <person name="Prieto C."/>
            <person name="Sola-Landa A."/>
            <person name="Solera E."/>
            <person name="Martinez-Castro M."/>
            <person name="Perez-Redondo R."/>
            <person name="Garcia-Estrada C."/>
            <person name="Aparicio J.F."/>
            <person name="Fernandez-Martinez L.T."/>
            <person name="Santos-Aberturas J."/>
            <person name="Salehi-Najafabadi Z."/>
            <person name="Rodriguez-Garcia A."/>
            <person name="Tauch A."/>
            <person name="Martin J.F."/>
        </authorList>
    </citation>
    <scope>NUCLEOTIDE SEQUENCE [LARGE SCALE GENOMIC DNA]</scope>
    <source>
        <strain evidence="3">DSM 42081 / NBRC 108919 / NRRL 18488 / 9993</strain>
    </source>
</reference>
<gene>
    <name evidence="2" type="ORF">STSU_001775</name>
</gene>
<dbReference type="AlphaFoldDB" id="A0A7G3U9M0"/>
<dbReference type="SUPFAM" id="SSF54665">
    <property type="entry name" value="CO dehydrogenase molybdoprotein N-domain-like"/>
    <property type="match status" value="1"/>
</dbReference>
<dbReference type="Gene3D" id="3.90.1170.50">
    <property type="entry name" value="Aldehyde oxidase/xanthine dehydrogenase, a/b hammerhead"/>
    <property type="match status" value="1"/>
</dbReference>